<protein>
    <submittedName>
        <fullName evidence="2">Uncharacterized protein</fullName>
    </submittedName>
</protein>
<dbReference type="OrthoDB" id="2339190at2759"/>
<evidence type="ECO:0000313" key="2">
    <source>
        <dbReference type="EMBL" id="KAG2227981.1"/>
    </source>
</evidence>
<dbReference type="AlphaFoldDB" id="A0A8H7SF57"/>
<evidence type="ECO:0000313" key="3">
    <source>
        <dbReference type="Proteomes" id="UP000646827"/>
    </source>
</evidence>
<feature type="compositionally biased region" description="Basic and acidic residues" evidence="1">
    <location>
        <begin position="75"/>
        <end position="84"/>
    </location>
</feature>
<dbReference type="Proteomes" id="UP000646827">
    <property type="component" value="Unassembled WGS sequence"/>
</dbReference>
<accession>A0A8H7SF57</accession>
<keyword evidence="3" id="KW-1185">Reference proteome</keyword>
<sequence>MNDIYSGIIKLGYLEEGSIDEHLYWDLGSGFLLNSGSQSVRLPRNLKTRDSYIIVLMGNSGNASPQFTIKGPKHEHREQSQQES</sequence>
<feature type="region of interest" description="Disordered" evidence="1">
    <location>
        <begin position="63"/>
        <end position="84"/>
    </location>
</feature>
<comment type="caution">
    <text evidence="2">The sequence shown here is derived from an EMBL/GenBank/DDBJ whole genome shotgun (WGS) entry which is preliminary data.</text>
</comment>
<organism evidence="2 3">
    <name type="scientific">Circinella minor</name>
    <dbReference type="NCBI Taxonomy" id="1195481"/>
    <lineage>
        <taxon>Eukaryota</taxon>
        <taxon>Fungi</taxon>
        <taxon>Fungi incertae sedis</taxon>
        <taxon>Mucoromycota</taxon>
        <taxon>Mucoromycotina</taxon>
        <taxon>Mucoromycetes</taxon>
        <taxon>Mucorales</taxon>
        <taxon>Lichtheimiaceae</taxon>
        <taxon>Circinella</taxon>
    </lineage>
</organism>
<gene>
    <name evidence="2" type="ORF">INT45_012005</name>
</gene>
<name>A0A8H7SF57_9FUNG</name>
<proteinExistence type="predicted"/>
<dbReference type="EMBL" id="JAEPRB010000003">
    <property type="protein sequence ID" value="KAG2227981.1"/>
    <property type="molecule type" value="Genomic_DNA"/>
</dbReference>
<reference evidence="2 3" key="1">
    <citation type="submission" date="2020-12" db="EMBL/GenBank/DDBJ databases">
        <title>Metabolic potential, ecology and presence of endohyphal bacteria is reflected in genomic diversity of Mucoromycotina.</title>
        <authorList>
            <person name="Muszewska A."/>
            <person name="Okrasinska A."/>
            <person name="Steczkiewicz K."/>
            <person name="Drgas O."/>
            <person name="Orlowska M."/>
            <person name="Perlinska-Lenart U."/>
            <person name="Aleksandrzak-Piekarczyk T."/>
            <person name="Szatraj K."/>
            <person name="Zielenkiewicz U."/>
            <person name="Pilsyk S."/>
            <person name="Malc E."/>
            <person name="Mieczkowski P."/>
            <person name="Kruszewska J.S."/>
            <person name="Biernat P."/>
            <person name="Pawlowska J."/>
        </authorList>
    </citation>
    <scope>NUCLEOTIDE SEQUENCE [LARGE SCALE GENOMIC DNA]</scope>
    <source>
        <strain evidence="2 3">CBS 142.35</strain>
    </source>
</reference>
<evidence type="ECO:0000256" key="1">
    <source>
        <dbReference type="SAM" id="MobiDB-lite"/>
    </source>
</evidence>